<sequence length="252" mass="27880">MFFEAEYLQAPGSLKLASKRRAVSSHRRQVGQTLATLRDSTGRCSFPSQKVIHCRHRPVQMPHRPPLLVAAAFSLCSFSLVIQPPVLAFLQSSTLSCCPHSAHWLWRSFSFFSYSLLAGQPLRAQIFLRPTASWPAFPPHLLSLVVIDHLGQPWIFSHGFVVESPSPVALLQASAERVPLTSVLADSPSRINTTPQRHAVCTASGLCYLPRLRRLQISPGSLTDLDSEQGSLPLVVSDKPCIPACLFIPWQR</sequence>
<reference evidence="1 2" key="1">
    <citation type="submission" date="2024-07" db="EMBL/GenBank/DDBJ databases">
        <title>Section-level genome sequencing and comparative genomics of Aspergillus sections Usti and Cavernicolus.</title>
        <authorList>
            <consortium name="Lawrence Berkeley National Laboratory"/>
            <person name="Nybo J.L."/>
            <person name="Vesth T.C."/>
            <person name="Theobald S."/>
            <person name="Frisvad J.C."/>
            <person name="Larsen T.O."/>
            <person name="Kjaerboelling I."/>
            <person name="Rothschild-Mancinelli K."/>
            <person name="Lyhne E.K."/>
            <person name="Kogle M.E."/>
            <person name="Barry K."/>
            <person name="Clum A."/>
            <person name="Na H."/>
            <person name="Ledsgaard L."/>
            <person name="Lin J."/>
            <person name="Lipzen A."/>
            <person name="Kuo A."/>
            <person name="Riley R."/>
            <person name="Mondo S."/>
            <person name="Labutti K."/>
            <person name="Haridas S."/>
            <person name="Pangalinan J."/>
            <person name="Salamov A.A."/>
            <person name="Simmons B.A."/>
            <person name="Magnuson J.K."/>
            <person name="Chen J."/>
            <person name="Drula E."/>
            <person name="Henrissat B."/>
            <person name="Wiebenga A."/>
            <person name="Lubbers R.J."/>
            <person name="Gomes A.C."/>
            <person name="Makela M.R."/>
            <person name="Stajich J."/>
            <person name="Grigoriev I.V."/>
            <person name="Mortensen U.H."/>
            <person name="De Vries R.P."/>
            <person name="Baker S.E."/>
            <person name="Andersen M.R."/>
        </authorList>
    </citation>
    <scope>NUCLEOTIDE SEQUENCE [LARGE SCALE GENOMIC DNA]</scope>
    <source>
        <strain evidence="1 2">CBS 209.92</strain>
    </source>
</reference>
<accession>A0ABR4GLQ2</accession>
<comment type="caution">
    <text evidence="1">The sequence shown here is derived from an EMBL/GenBank/DDBJ whole genome shotgun (WGS) entry which is preliminary data.</text>
</comment>
<proteinExistence type="predicted"/>
<protein>
    <submittedName>
        <fullName evidence="1">Uncharacterized protein</fullName>
    </submittedName>
</protein>
<dbReference type="EMBL" id="JBFTWV010000005">
    <property type="protein sequence ID" value="KAL2799998.1"/>
    <property type="molecule type" value="Genomic_DNA"/>
</dbReference>
<keyword evidence="2" id="KW-1185">Reference proteome</keyword>
<evidence type="ECO:0000313" key="2">
    <source>
        <dbReference type="Proteomes" id="UP001610563"/>
    </source>
</evidence>
<evidence type="ECO:0000313" key="1">
    <source>
        <dbReference type="EMBL" id="KAL2799998.1"/>
    </source>
</evidence>
<organism evidence="1 2">
    <name type="scientific">Aspergillus keveii</name>
    <dbReference type="NCBI Taxonomy" id="714993"/>
    <lineage>
        <taxon>Eukaryota</taxon>
        <taxon>Fungi</taxon>
        <taxon>Dikarya</taxon>
        <taxon>Ascomycota</taxon>
        <taxon>Pezizomycotina</taxon>
        <taxon>Eurotiomycetes</taxon>
        <taxon>Eurotiomycetidae</taxon>
        <taxon>Eurotiales</taxon>
        <taxon>Aspergillaceae</taxon>
        <taxon>Aspergillus</taxon>
        <taxon>Aspergillus subgen. Nidulantes</taxon>
    </lineage>
</organism>
<name>A0ABR4GLQ2_9EURO</name>
<dbReference type="Proteomes" id="UP001610563">
    <property type="component" value="Unassembled WGS sequence"/>
</dbReference>
<gene>
    <name evidence="1" type="ORF">BJX66DRAFT_211124</name>
</gene>